<dbReference type="Proteomes" id="UP000274907">
    <property type="component" value="Unassembled WGS sequence"/>
</dbReference>
<gene>
    <name evidence="7" type="ORF">EAH68_01405</name>
</gene>
<feature type="transmembrane region" description="Helical" evidence="5">
    <location>
        <begin position="55"/>
        <end position="73"/>
    </location>
</feature>
<organism evidence="7 8">
    <name type="scientific">Corynebacterium hylobatis</name>
    <dbReference type="NCBI Taxonomy" id="1859290"/>
    <lineage>
        <taxon>Bacteria</taxon>
        <taxon>Bacillati</taxon>
        <taxon>Actinomycetota</taxon>
        <taxon>Actinomycetes</taxon>
        <taxon>Mycobacteriales</taxon>
        <taxon>Corynebacteriaceae</taxon>
        <taxon>Corynebacterium</taxon>
    </lineage>
</organism>
<dbReference type="InterPro" id="IPR011701">
    <property type="entry name" value="MFS"/>
</dbReference>
<evidence type="ECO:0000256" key="2">
    <source>
        <dbReference type="ARBA" id="ARBA00022692"/>
    </source>
</evidence>
<sequence length="457" mass="47908">MDLRNRIDTAPMSRAQLWIIGVCVALNMSDGFDVLAMAFSASSISNEWDLSGAQLGLLLSAALFGMAAGSIFVSQIADIVGRRATILWCTVFIAVGMGLAAMSTSYEMLLILRILTGVAIGTLQACLNVVVAEYSSAKRRPISLSLYTAGQPIGGVLGGLVAALLLSEFGWRAIFLLGAVINIALVPFILRYVPESIDYLVTRRPNHALAKINSILARIGQSAIPELPTARTAISVAGRWGQIFTGRSGLITILISTAFFMLMAGFYFANSWTPRLIVVSGFSDENGVLAGTMFSLGGIFGAVLFGPVAARFTVQRSLIVAFLLAGAGFVAFASSLFSLSTAITAAAFLGFITSACMAGLFALGPQFYAAEVRAAAVGFVIGAGRIGAILSPIIVGALLDGGWTADSLYYLFLVPMIIAAGVIVPLGNRRFTGKVETTTTTTVTEQSEPAQPVATKA</sequence>
<evidence type="ECO:0000256" key="1">
    <source>
        <dbReference type="ARBA" id="ARBA00004651"/>
    </source>
</evidence>
<evidence type="ECO:0000259" key="6">
    <source>
        <dbReference type="PROSITE" id="PS50850"/>
    </source>
</evidence>
<keyword evidence="2 5" id="KW-0812">Transmembrane</keyword>
<proteinExistence type="predicted"/>
<evidence type="ECO:0000256" key="4">
    <source>
        <dbReference type="ARBA" id="ARBA00023136"/>
    </source>
</evidence>
<feature type="transmembrane region" description="Helical" evidence="5">
    <location>
        <begin position="85"/>
        <end position="104"/>
    </location>
</feature>
<feature type="transmembrane region" description="Helical" evidence="5">
    <location>
        <begin position="144"/>
        <end position="167"/>
    </location>
</feature>
<dbReference type="Gene3D" id="1.20.1250.20">
    <property type="entry name" value="MFS general substrate transporter like domains"/>
    <property type="match status" value="1"/>
</dbReference>
<feature type="transmembrane region" description="Helical" evidence="5">
    <location>
        <begin position="110"/>
        <end position="132"/>
    </location>
</feature>
<dbReference type="PROSITE" id="PS00216">
    <property type="entry name" value="SUGAR_TRANSPORT_1"/>
    <property type="match status" value="1"/>
</dbReference>
<evidence type="ECO:0000313" key="8">
    <source>
        <dbReference type="Proteomes" id="UP000274907"/>
    </source>
</evidence>
<name>A0A3S0BJ60_9CORY</name>
<feature type="transmembrane region" description="Helical" evidence="5">
    <location>
        <begin position="173"/>
        <end position="193"/>
    </location>
</feature>
<comment type="caution">
    <text evidence="7">The sequence shown here is derived from an EMBL/GenBank/DDBJ whole genome shotgun (WGS) entry which is preliminary data.</text>
</comment>
<comment type="subcellular location">
    <subcellularLocation>
        <location evidence="1">Cell membrane</location>
        <topology evidence="1">Multi-pass membrane protein</topology>
    </subcellularLocation>
</comment>
<dbReference type="PROSITE" id="PS50850">
    <property type="entry name" value="MFS"/>
    <property type="match status" value="1"/>
</dbReference>
<dbReference type="PANTHER" id="PTHR23508:SF10">
    <property type="entry name" value="CARBOXYLIC ACID TRANSPORTER PROTEIN HOMOLOG"/>
    <property type="match status" value="1"/>
</dbReference>
<dbReference type="InterPro" id="IPR036259">
    <property type="entry name" value="MFS_trans_sf"/>
</dbReference>
<dbReference type="AlphaFoldDB" id="A0A3S0BJ60"/>
<feature type="transmembrane region" description="Helical" evidence="5">
    <location>
        <begin position="318"/>
        <end position="337"/>
    </location>
</feature>
<feature type="transmembrane region" description="Helical" evidence="5">
    <location>
        <begin position="343"/>
        <end position="363"/>
    </location>
</feature>
<evidence type="ECO:0000313" key="7">
    <source>
        <dbReference type="EMBL" id="RSZ65445.1"/>
    </source>
</evidence>
<evidence type="ECO:0000256" key="3">
    <source>
        <dbReference type="ARBA" id="ARBA00022989"/>
    </source>
</evidence>
<dbReference type="EMBL" id="RXHJ01000002">
    <property type="protein sequence ID" value="RSZ65445.1"/>
    <property type="molecule type" value="Genomic_DNA"/>
</dbReference>
<feature type="transmembrane region" description="Helical" evidence="5">
    <location>
        <begin position="249"/>
        <end position="268"/>
    </location>
</feature>
<feature type="domain" description="Major facilitator superfamily (MFS) profile" evidence="6">
    <location>
        <begin position="19"/>
        <end position="431"/>
    </location>
</feature>
<dbReference type="RefSeq" id="WP_126119540.1">
    <property type="nucleotide sequence ID" value="NZ_RXHJ01000002.1"/>
</dbReference>
<dbReference type="PANTHER" id="PTHR23508">
    <property type="entry name" value="CARBOXYLIC ACID TRANSPORTER PROTEIN HOMOLOG"/>
    <property type="match status" value="1"/>
</dbReference>
<keyword evidence="3 5" id="KW-1133">Transmembrane helix</keyword>
<dbReference type="GO" id="GO:0005886">
    <property type="term" value="C:plasma membrane"/>
    <property type="evidence" value="ECO:0007669"/>
    <property type="project" value="UniProtKB-SubCell"/>
</dbReference>
<dbReference type="OrthoDB" id="9109650at2"/>
<feature type="transmembrane region" description="Helical" evidence="5">
    <location>
        <begin position="288"/>
        <end position="306"/>
    </location>
</feature>
<reference evidence="7 8" key="1">
    <citation type="submission" date="2018-12" db="EMBL/GenBank/DDBJ databases">
        <title>YIM 101343 draft genome.</title>
        <authorList>
            <person name="Chen X."/>
        </authorList>
    </citation>
    <scope>NUCLEOTIDE SEQUENCE [LARGE SCALE GENOMIC DNA]</scope>
    <source>
        <strain evidence="7 8">YIM 101343</strain>
    </source>
</reference>
<accession>A0A3S0BJ60</accession>
<keyword evidence="8" id="KW-1185">Reference proteome</keyword>
<evidence type="ECO:0000256" key="5">
    <source>
        <dbReference type="SAM" id="Phobius"/>
    </source>
</evidence>
<dbReference type="InterPro" id="IPR020846">
    <property type="entry name" value="MFS_dom"/>
</dbReference>
<dbReference type="Pfam" id="PF07690">
    <property type="entry name" value="MFS_1"/>
    <property type="match status" value="1"/>
</dbReference>
<keyword evidence="4 5" id="KW-0472">Membrane</keyword>
<dbReference type="GO" id="GO:0046943">
    <property type="term" value="F:carboxylic acid transmembrane transporter activity"/>
    <property type="evidence" value="ECO:0007669"/>
    <property type="project" value="TreeGrafter"/>
</dbReference>
<feature type="transmembrane region" description="Helical" evidence="5">
    <location>
        <begin position="375"/>
        <end position="395"/>
    </location>
</feature>
<protein>
    <submittedName>
        <fullName evidence="7">MFS transporter</fullName>
    </submittedName>
</protein>
<dbReference type="SUPFAM" id="SSF103473">
    <property type="entry name" value="MFS general substrate transporter"/>
    <property type="match status" value="1"/>
</dbReference>
<feature type="transmembrane region" description="Helical" evidence="5">
    <location>
        <begin position="407"/>
        <end position="426"/>
    </location>
</feature>
<dbReference type="InterPro" id="IPR005829">
    <property type="entry name" value="Sugar_transporter_CS"/>
</dbReference>